<feature type="domain" description="Response regulatory" evidence="2">
    <location>
        <begin position="14"/>
        <end position="129"/>
    </location>
</feature>
<dbReference type="SUPFAM" id="SSF52172">
    <property type="entry name" value="CheY-like"/>
    <property type="match status" value="1"/>
</dbReference>
<dbReference type="GO" id="GO:0000160">
    <property type="term" value="P:phosphorelay signal transduction system"/>
    <property type="evidence" value="ECO:0007669"/>
    <property type="project" value="InterPro"/>
</dbReference>
<sequence length="270" mass="30171">MEGGLKFMIIRKEKILIVDDAKFMRVTIRKMLEKLGFNEIYEADNVEEALKIYEKRKPDFVTMDITMPGDSGLEGLRQIKEMNPKAKILMVSAVSSKNNILQAFSHGAVYFLAKPFTIESFTAVMSKIFDLDQPGAGPLGLSDAKSAAVKESGPVLTLIMQDDNVEITVNESAEIGRCCKCKTADEKRKNTDRCNISSDRRDFIPCKVITVSEHQAKITLENGEFFLTPLPESESTTKLNNMLLTAGRKYHLMRADILSLGTADFTVNMK</sequence>
<dbReference type="Gene3D" id="3.40.50.2300">
    <property type="match status" value="1"/>
</dbReference>
<dbReference type="PROSITE" id="PS50110">
    <property type="entry name" value="RESPONSE_REGULATORY"/>
    <property type="match status" value="1"/>
</dbReference>
<dbReference type="EMBL" id="MGFH01000016">
    <property type="protein sequence ID" value="OGM08369.1"/>
    <property type="molecule type" value="Genomic_DNA"/>
</dbReference>
<evidence type="ECO:0000313" key="3">
    <source>
        <dbReference type="EMBL" id="OGM08369.1"/>
    </source>
</evidence>
<dbReference type="SUPFAM" id="SSF49879">
    <property type="entry name" value="SMAD/FHA domain"/>
    <property type="match status" value="1"/>
</dbReference>
<name>A0A1F7X0Y0_9BACT</name>
<evidence type="ECO:0000313" key="4">
    <source>
        <dbReference type="Proteomes" id="UP000178735"/>
    </source>
</evidence>
<keyword evidence="1" id="KW-0597">Phosphoprotein</keyword>
<dbReference type="PANTHER" id="PTHR43228:SF1">
    <property type="entry name" value="TWO-COMPONENT RESPONSE REGULATOR ARR22"/>
    <property type="match status" value="1"/>
</dbReference>
<dbReference type="Proteomes" id="UP000178735">
    <property type="component" value="Unassembled WGS sequence"/>
</dbReference>
<dbReference type="CDD" id="cd00060">
    <property type="entry name" value="FHA"/>
    <property type="match status" value="1"/>
</dbReference>
<dbReference type="InterPro" id="IPR052048">
    <property type="entry name" value="ST_Response_Regulator"/>
</dbReference>
<gene>
    <name evidence="3" type="ORF">A2008_14100</name>
</gene>
<organism evidence="3 4">
    <name type="scientific">Candidatus Wallbacteria bacterium GWC2_49_35</name>
    <dbReference type="NCBI Taxonomy" id="1817813"/>
    <lineage>
        <taxon>Bacteria</taxon>
        <taxon>Candidatus Walliibacteriota</taxon>
    </lineage>
</organism>
<dbReference type="STRING" id="1817813.A2008_14100"/>
<dbReference type="Gene3D" id="2.60.200.20">
    <property type="match status" value="1"/>
</dbReference>
<dbReference type="InterPro" id="IPR001789">
    <property type="entry name" value="Sig_transdc_resp-reg_receiver"/>
</dbReference>
<dbReference type="SMART" id="SM00448">
    <property type="entry name" value="REC"/>
    <property type="match status" value="1"/>
</dbReference>
<dbReference type="PANTHER" id="PTHR43228">
    <property type="entry name" value="TWO-COMPONENT RESPONSE REGULATOR"/>
    <property type="match status" value="1"/>
</dbReference>
<reference evidence="3 4" key="1">
    <citation type="journal article" date="2016" name="Nat. Commun.">
        <title>Thousands of microbial genomes shed light on interconnected biogeochemical processes in an aquifer system.</title>
        <authorList>
            <person name="Anantharaman K."/>
            <person name="Brown C.T."/>
            <person name="Hug L.A."/>
            <person name="Sharon I."/>
            <person name="Castelle C.J."/>
            <person name="Probst A.J."/>
            <person name="Thomas B.C."/>
            <person name="Singh A."/>
            <person name="Wilkins M.J."/>
            <person name="Karaoz U."/>
            <person name="Brodie E.L."/>
            <person name="Williams K.H."/>
            <person name="Hubbard S.S."/>
            <person name="Banfield J.F."/>
        </authorList>
    </citation>
    <scope>NUCLEOTIDE SEQUENCE [LARGE SCALE GENOMIC DNA]</scope>
</reference>
<protein>
    <recommendedName>
        <fullName evidence="2">Response regulatory domain-containing protein</fullName>
    </recommendedName>
</protein>
<evidence type="ECO:0000256" key="1">
    <source>
        <dbReference type="PROSITE-ProRule" id="PRU00169"/>
    </source>
</evidence>
<evidence type="ECO:0000259" key="2">
    <source>
        <dbReference type="PROSITE" id="PS50110"/>
    </source>
</evidence>
<comment type="caution">
    <text evidence="3">The sequence shown here is derived from an EMBL/GenBank/DDBJ whole genome shotgun (WGS) entry which is preliminary data.</text>
</comment>
<dbReference type="InterPro" id="IPR011006">
    <property type="entry name" value="CheY-like_superfamily"/>
</dbReference>
<dbReference type="Pfam" id="PF00072">
    <property type="entry name" value="Response_reg"/>
    <property type="match status" value="1"/>
</dbReference>
<feature type="modified residue" description="4-aspartylphosphate" evidence="1">
    <location>
        <position position="64"/>
    </location>
</feature>
<dbReference type="InterPro" id="IPR008984">
    <property type="entry name" value="SMAD_FHA_dom_sf"/>
</dbReference>
<accession>A0A1F7X0Y0</accession>
<dbReference type="AlphaFoldDB" id="A0A1F7X0Y0"/>
<proteinExistence type="predicted"/>